<evidence type="ECO:0000256" key="5">
    <source>
        <dbReference type="SAM" id="MobiDB-lite"/>
    </source>
</evidence>
<organism evidence="8 9">
    <name type="scientific">Devosia oryziradicis</name>
    <dbReference type="NCBI Taxonomy" id="2801335"/>
    <lineage>
        <taxon>Bacteria</taxon>
        <taxon>Pseudomonadati</taxon>
        <taxon>Pseudomonadota</taxon>
        <taxon>Alphaproteobacteria</taxon>
        <taxon>Hyphomicrobiales</taxon>
        <taxon>Devosiaceae</taxon>
        <taxon>Devosia</taxon>
    </lineage>
</organism>
<evidence type="ECO:0000313" key="8">
    <source>
        <dbReference type="EMBL" id="QQR36820.1"/>
    </source>
</evidence>
<feature type="region of interest" description="Disordered" evidence="5">
    <location>
        <begin position="483"/>
        <end position="503"/>
    </location>
</feature>
<sequence length="503" mass="52298">MANLRLSLTIAALWLGTMVLSGLVLAVAGGGLTGQGSIAGLVLVAFAATLLVATRLDQRESAMLASVALAAGLSDKPGEPLSIAGIVGRLGKRLERAYHFKSAIAALHQPVVVVDDNGVILAASAGASGLVKGTVEGATLDSLFGAGYLAAGGGAPEETMVALGDGRFTVRRLPIANGRYLLELVPAGSYIEDDDLDAFAAALASGQTGFRFEAKPHTALAALNSGLARLDTGLRQLEGLAAGQQEMPDALDGPLGSLATRLHDFSNAMAEQLVEERDARNRLEQRLAAVAKLLDGFERKAAQYDALAAAGRDDVGETGKALTAGGGRLRQALTIGREAQDLVGQAELAARRTHTLVGEIDQMTSDIDKMVQAIEDVSFRTNLLALNAAVEAARAGEKGAGFAVVADEVRQLAQLTNRSARDIRGVVKRGREQSETGVNEAQALQKMIAALDLHLRNLSNETDMVAATLDEGDAALRRLTGRMASFGETGETSAVPPTRRATA</sequence>
<keyword evidence="6" id="KW-1133">Transmembrane helix</keyword>
<dbReference type="SMART" id="SM00283">
    <property type="entry name" value="MA"/>
    <property type="match status" value="1"/>
</dbReference>
<evidence type="ECO:0000313" key="9">
    <source>
        <dbReference type="Proteomes" id="UP000595460"/>
    </source>
</evidence>
<evidence type="ECO:0000256" key="3">
    <source>
        <dbReference type="PROSITE-ProRule" id="PRU00284"/>
    </source>
</evidence>
<evidence type="ECO:0000256" key="2">
    <source>
        <dbReference type="ARBA" id="ARBA00029447"/>
    </source>
</evidence>
<keyword evidence="3" id="KW-0807">Transducer</keyword>
<comment type="similarity">
    <text evidence="2">Belongs to the methyl-accepting chemotaxis (MCP) protein family.</text>
</comment>
<keyword evidence="9" id="KW-1185">Reference proteome</keyword>
<keyword evidence="4" id="KW-0175">Coiled coil</keyword>
<dbReference type="Proteomes" id="UP000595460">
    <property type="component" value="Chromosome"/>
</dbReference>
<feature type="domain" description="Methyl-accepting transducer" evidence="7">
    <location>
        <begin position="357"/>
        <end position="503"/>
    </location>
</feature>
<feature type="coiled-coil region" evidence="4">
    <location>
        <begin position="266"/>
        <end position="300"/>
    </location>
</feature>
<dbReference type="PROSITE" id="PS50111">
    <property type="entry name" value="CHEMOTAXIS_TRANSDUC_2"/>
    <property type="match status" value="1"/>
</dbReference>
<dbReference type="InterPro" id="IPR051310">
    <property type="entry name" value="MCP_chemotaxis"/>
</dbReference>
<dbReference type="PANTHER" id="PTHR43531">
    <property type="entry name" value="PROTEIN ICFG"/>
    <property type="match status" value="1"/>
</dbReference>
<gene>
    <name evidence="8" type="ORF">JI749_04085</name>
</gene>
<keyword evidence="6" id="KW-0812">Transmembrane</keyword>
<evidence type="ECO:0000256" key="6">
    <source>
        <dbReference type="SAM" id="Phobius"/>
    </source>
</evidence>
<evidence type="ECO:0000256" key="4">
    <source>
        <dbReference type="SAM" id="Coils"/>
    </source>
</evidence>
<proteinExistence type="inferred from homology"/>
<keyword evidence="6" id="KW-0472">Membrane</keyword>
<dbReference type="Gene3D" id="1.10.287.950">
    <property type="entry name" value="Methyl-accepting chemotaxis protein"/>
    <property type="match status" value="1"/>
</dbReference>
<feature type="transmembrane region" description="Helical" evidence="6">
    <location>
        <begin position="36"/>
        <end position="54"/>
    </location>
</feature>
<reference evidence="8 9" key="1">
    <citation type="submission" date="2021-01" db="EMBL/GenBank/DDBJ databases">
        <title>Genome seq and assembly of Devosia sp. G19.</title>
        <authorList>
            <person name="Chhetri G."/>
        </authorList>
    </citation>
    <scope>NUCLEOTIDE SEQUENCE [LARGE SCALE GENOMIC DNA]</scope>
    <source>
        <strain evidence="8 9">G19</strain>
    </source>
</reference>
<evidence type="ECO:0000259" key="7">
    <source>
        <dbReference type="PROSITE" id="PS50111"/>
    </source>
</evidence>
<dbReference type="InterPro" id="IPR004089">
    <property type="entry name" value="MCPsignal_dom"/>
</dbReference>
<dbReference type="SUPFAM" id="SSF58104">
    <property type="entry name" value="Methyl-accepting chemotaxis protein (MCP) signaling domain"/>
    <property type="match status" value="1"/>
</dbReference>
<dbReference type="EMBL" id="CP068047">
    <property type="protein sequence ID" value="QQR36820.1"/>
    <property type="molecule type" value="Genomic_DNA"/>
</dbReference>
<dbReference type="Pfam" id="PF00015">
    <property type="entry name" value="MCPsignal"/>
    <property type="match status" value="1"/>
</dbReference>
<protein>
    <recommendedName>
        <fullName evidence="7">Methyl-accepting transducer domain-containing protein</fullName>
    </recommendedName>
</protein>
<keyword evidence="1" id="KW-0145">Chemotaxis</keyword>
<name>A0ABX7C2D0_9HYPH</name>
<accession>A0ABX7C2D0</accession>
<dbReference type="PANTHER" id="PTHR43531:SF11">
    <property type="entry name" value="METHYL-ACCEPTING CHEMOTAXIS PROTEIN 3"/>
    <property type="match status" value="1"/>
</dbReference>
<dbReference type="RefSeq" id="WP_201659517.1">
    <property type="nucleotide sequence ID" value="NZ_CP068047.1"/>
</dbReference>
<evidence type="ECO:0000256" key="1">
    <source>
        <dbReference type="ARBA" id="ARBA00022500"/>
    </source>
</evidence>